<dbReference type="CDD" id="cd09601">
    <property type="entry name" value="M1_APN-Q_like"/>
    <property type="match status" value="1"/>
</dbReference>
<evidence type="ECO:0000256" key="4">
    <source>
        <dbReference type="ARBA" id="ARBA00022670"/>
    </source>
</evidence>
<dbReference type="Pfam" id="PF01433">
    <property type="entry name" value="Peptidase_M1"/>
    <property type="match status" value="1"/>
</dbReference>
<feature type="domain" description="Peptidase M1 membrane alanine aminopeptidase" evidence="15">
    <location>
        <begin position="262"/>
        <end position="478"/>
    </location>
</feature>
<dbReference type="GO" id="GO:0016285">
    <property type="term" value="F:alanyl aminopeptidase activity"/>
    <property type="evidence" value="ECO:0007669"/>
    <property type="project" value="UniProtKB-EC"/>
</dbReference>
<evidence type="ECO:0000259" key="15">
    <source>
        <dbReference type="Pfam" id="PF01433"/>
    </source>
</evidence>
<dbReference type="GO" id="GO:0005737">
    <property type="term" value="C:cytoplasm"/>
    <property type="evidence" value="ECO:0007669"/>
    <property type="project" value="TreeGrafter"/>
</dbReference>
<keyword evidence="5 11" id="KW-0479">Metal-binding</keyword>
<keyword evidence="7 11" id="KW-0862">Zinc</keyword>
<evidence type="ECO:0000313" key="18">
    <source>
        <dbReference type="EMBL" id="TFW19878.1"/>
    </source>
</evidence>
<dbReference type="Pfam" id="PF17900">
    <property type="entry name" value="Peptidase_M1_N"/>
    <property type="match status" value="1"/>
</dbReference>
<evidence type="ECO:0000256" key="10">
    <source>
        <dbReference type="PIRSR" id="PIRSR634016-2"/>
    </source>
</evidence>
<dbReference type="InterPro" id="IPR045357">
    <property type="entry name" value="Aminopeptidase_N-like_N"/>
</dbReference>
<evidence type="ECO:0000256" key="11">
    <source>
        <dbReference type="PIRSR" id="PIRSR634016-3"/>
    </source>
</evidence>
<dbReference type="PRINTS" id="PR00756">
    <property type="entry name" value="ALADIPTASE"/>
</dbReference>
<dbReference type="FunFam" id="1.10.390.10:FF:000006">
    <property type="entry name" value="Puromycin-sensitive aminopeptidase"/>
    <property type="match status" value="1"/>
</dbReference>
<dbReference type="InterPro" id="IPR027268">
    <property type="entry name" value="Peptidase_M4/M1_CTD_sf"/>
</dbReference>
<dbReference type="Gene3D" id="2.60.40.1910">
    <property type="match status" value="1"/>
</dbReference>
<dbReference type="GO" id="GO:0016020">
    <property type="term" value="C:membrane"/>
    <property type="evidence" value="ECO:0007669"/>
    <property type="project" value="TreeGrafter"/>
</dbReference>
<feature type="binding site" evidence="11">
    <location>
        <position position="358"/>
    </location>
    <ligand>
        <name>Zn(2+)</name>
        <dbReference type="ChEBI" id="CHEBI:29105"/>
        <note>catalytic</note>
    </ligand>
</feature>
<comment type="caution">
    <text evidence="18">The sequence shown here is derived from an EMBL/GenBank/DDBJ whole genome shotgun (WGS) entry which is preliminary data.</text>
</comment>
<comment type="similarity">
    <text evidence="2 13">Belongs to the peptidase M1 family.</text>
</comment>
<proteinExistence type="inferred from homology"/>
<dbReference type="InterPro" id="IPR024571">
    <property type="entry name" value="ERAP1-like_C_dom"/>
</dbReference>
<evidence type="ECO:0000256" key="6">
    <source>
        <dbReference type="ARBA" id="ARBA00022801"/>
    </source>
</evidence>
<feature type="site" description="Transition state stabilizer" evidence="12">
    <location>
        <position position="420"/>
    </location>
</feature>
<feature type="binding site" evidence="11">
    <location>
        <position position="335"/>
    </location>
    <ligand>
        <name>Zn(2+)</name>
        <dbReference type="ChEBI" id="CHEBI:29105"/>
        <note>catalytic</note>
    </ligand>
</feature>
<keyword evidence="4 13" id="KW-0645">Protease</keyword>
<organism evidence="18 19">
    <name type="scientific">Zemynaea arenosa</name>
    <dbReference type="NCBI Taxonomy" id="2561931"/>
    <lineage>
        <taxon>Bacteria</taxon>
        <taxon>Pseudomonadati</taxon>
        <taxon>Pseudomonadota</taxon>
        <taxon>Betaproteobacteria</taxon>
        <taxon>Burkholderiales</taxon>
        <taxon>Oxalobacteraceae</taxon>
        <taxon>Telluria group</taxon>
        <taxon>Zemynaea</taxon>
    </lineage>
</organism>
<dbReference type="Gene3D" id="2.60.40.1730">
    <property type="entry name" value="tricorn interacting facor f3 domain"/>
    <property type="match status" value="1"/>
</dbReference>
<feature type="binding site" evidence="10">
    <location>
        <begin position="299"/>
        <end position="303"/>
    </location>
    <ligand>
        <name>substrate</name>
    </ligand>
</feature>
<keyword evidence="6 13" id="KW-0378">Hydrolase</keyword>
<feature type="chain" id="PRO_5021215547" description="Aminopeptidase" evidence="14">
    <location>
        <begin position="24"/>
        <end position="883"/>
    </location>
</feature>
<protein>
    <recommendedName>
        <fullName evidence="13">Aminopeptidase</fullName>
        <ecNumber evidence="13">3.4.11.-</ecNumber>
    </recommendedName>
</protein>
<feature type="binding site" evidence="10">
    <location>
        <position position="164"/>
    </location>
    <ligand>
        <name>substrate</name>
    </ligand>
</feature>
<dbReference type="InterPro" id="IPR014782">
    <property type="entry name" value="Peptidase_M1_dom"/>
</dbReference>
<comment type="catalytic activity">
    <reaction evidence="1">
        <text>Release of an N-terminal amino acid, Xaa-|-Yaa- from a peptide, amide or arylamide. Xaa is preferably Ala, but may be most amino acids including Pro (slow action). When a terminal hydrophobic residue is followed by a prolyl residue, the two may be released as an intact Xaa-Pro dipeptide.</text>
        <dbReference type="EC" id="3.4.11.2"/>
    </reaction>
</comment>
<feature type="domain" description="Aminopeptidase N-like N-terminal" evidence="17">
    <location>
        <begin position="44"/>
        <end position="227"/>
    </location>
</feature>
<feature type="active site" description="Proton acceptor" evidence="9">
    <location>
        <position position="336"/>
    </location>
</feature>
<dbReference type="Gene3D" id="1.25.50.20">
    <property type="match status" value="1"/>
</dbReference>
<dbReference type="SUPFAM" id="SSF55486">
    <property type="entry name" value="Metalloproteases ('zincins'), catalytic domain"/>
    <property type="match status" value="1"/>
</dbReference>
<dbReference type="RefSeq" id="WP_135207274.1">
    <property type="nucleotide sequence ID" value="NZ_SPVF01000140.1"/>
</dbReference>
<dbReference type="GO" id="GO:0070006">
    <property type="term" value="F:metalloaminopeptidase activity"/>
    <property type="evidence" value="ECO:0007669"/>
    <property type="project" value="TreeGrafter"/>
</dbReference>
<dbReference type="InterPro" id="IPR034016">
    <property type="entry name" value="M1_APN-typ"/>
</dbReference>
<dbReference type="InterPro" id="IPR050344">
    <property type="entry name" value="Peptidase_M1_aminopeptidases"/>
</dbReference>
<dbReference type="Proteomes" id="UP000298438">
    <property type="component" value="Unassembled WGS sequence"/>
</dbReference>
<evidence type="ECO:0000313" key="19">
    <source>
        <dbReference type="Proteomes" id="UP000298438"/>
    </source>
</evidence>
<dbReference type="EC" id="3.4.11.-" evidence="13"/>
<dbReference type="OrthoDB" id="100605at2"/>
<dbReference type="GO" id="GO:0008270">
    <property type="term" value="F:zinc ion binding"/>
    <property type="evidence" value="ECO:0007669"/>
    <property type="project" value="UniProtKB-UniRule"/>
</dbReference>
<dbReference type="Gene3D" id="1.10.390.10">
    <property type="entry name" value="Neutral Protease Domain 2"/>
    <property type="match status" value="1"/>
</dbReference>
<dbReference type="SUPFAM" id="SSF63737">
    <property type="entry name" value="Leukotriene A4 hydrolase N-terminal domain"/>
    <property type="match status" value="1"/>
</dbReference>
<evidence type="ECO:0000256" key="2">
    <source>
        <dbReference type="ARBA" id="ARBA00010136"/>
    </source>
</evidence>
<dbReference type="AlphaFoldDB" id="A0A4Y9SFA8"/>
<evidence type="ECO:0000256" key="1">
    <source>
        <dbReference type="ARBA" id="ARBA00000098"/>
    </source>
</evidence>
<gene>
    <name evidence="18" type="ORF">E4L96_11045</name>
</gene>
<dbReference type="GO" id="GO:0005615">
    <property type="term" value="C:extracellular space"/>
    <property type="evidence" value="ECO:0007669"/>
    <property type="project" value="TreeGrafter"/>
</dbReference>
<keyword evidence="3 13" id="KW-0031">Aminopeptidase</keyword>
<feature type="binding site" evidence="11">
    <location>
        <position position="339"/>
    </location>
    <ligand>
        <name>Zn(2+)</name>
        <dbReference type="ChEBI" id="CHEBI:29105"/>
        <note>catalytic</note>
    </ligand>
</feature>
<evidence type="ECO:0000256" key="8">
    <source>
        <dbReference type="ARBA" id="ARBA00023049"/>
    </source>
</evidence>
<accession>A0A4Y9SFA8</accession>
<keyword evidence="8 13" id="KW-0482">Metalloprotease</keyword>
<sequence>MHRTMISAAVLALVALSSAPTFAAPAHSAATAQATTQLPRSATPTHYDVSLTPDAAKSTFSGKVTITLNVTQATSTLTLNQLDMSFGSVTLTPVNGKGEALPGKAKVDNEAQTATFDFGRPIAPGAYKLAMDYTGLIGTQAVGLFSIDYDTPAGKKRALYTQFENSDARRMIPSWDEPNYKATFTLDVTVPASQMAISNMPATKTTTLPDGRQHVQFGRSPKMSTYLLFFGLGEFDRATAKVGSTELGVVTKKGSAPQAQFVLDASKDILKEYNDYFGVKYPLPKLDNVAAPGRSQFFGAMENWGAIFTFEYALLLDPAISTQSDKEASFSIAAHEMAHQWFGDLVTMQWWDDLWLNEGFASWMESRMSAKLHPEWKTYLSAVGVRDAAMFRDSVATTHPVVQHVQTVEQASQAFDDITYQKGESVIRMLENYVGEDAWRNGVRSYMKQYAYSNTVSDNLWQHIEKAAKKPITQIAHDFTLQPGVPMLRVTDIACKGGASQVTLEQAEFSRDQPTRKALAWHVPVVAQTLGAKAAGRTVVNGKATFSVPGCGTVVVNSGQAGYYRTLYAPAAFKQVATDFAKLQPIDQLGVLADSWALGVAGYQSASDVLDVASNVPLSAEPQVWERVAGVFRSIHGYYGADAARQKVFDAYAIERLAPVLAQIGWTARAGEADTIANLRSSLIYVLSEMNDSAVIAEARRRYAAQGTDPSAVPGPLRKTILSVVATNADAATWDQLHAAAMAEKSPLIKDNYYGMLAAAKDPALAKRALELALTDEPGVTNSASMIGVVAGRHPDMAYDFAIANMGKVNERVDSTSRSRYYPRLASGSTDPAMVTKLTSYAQANLAPTSRRDADTAVADIQYRIKVRNERLPAIDAWLAAHK</sequence>
<dbReference type="PANTHER" id="PTHR11533:SF174">
    <property type="entry name" value="PUROMYCIN-SENSITIVE AMINOPEPTIDASE-RELATED"/>
    <property type="match status" value="1"/>
</dbReference>
<evidence type="ECO:0000256" key="14">
    <source>
        <dbReference type="SAM" id="SignalP"/>
    </source>
</evidence>
<reference evidence="18 19" key="1">
    <citation type="submission" date="2019-03" db="EMBL/GenBank/DDBJ databases">
        <title>Draft Genome Sequence of Massilia arenosa sp. nov., a Novel Massilia Species Isolated from a Sandy-loam Maize Soil.</title>
        <authorList>
            <person name="Raths R."/>
            <person name="Peta V."/>
            <person name="Bucking H."/>
        </authorList>
    </citation>
    <scope>NUCLEOTIDE SEQUENCE [LARGE SCALE GENOMIC DNA]</scope>
    <source>
        <strain evidence="18 19">MC02</strain>
    </source>
</reference>
<evidence type="ECO:0000256" key="13">
    <source>
        <dbReference type="RuleBase" id="RU364040"/>
    </source>
</evidence>
<keyword evidence="19" id="KW-1185">Reference proteome</keyword>
<evidence type="ECO:0000256" key="5">
    <source>
        <dbReference type="ARBA" id="ARBA00022723"/>
    </source>
</evidence>
<evidence type="ECO:0000256" key="12">
    <source>
        <dbReference type="PIRSR" id="PIRSR634016-4"/>
    </source>
</evidence>
<evidence type="ECO:0000256" key="3">
    <source>
        <dbReference type="ARBA" id="ARBA00022438"/>
    </source>
</evidence>
<feature type="binding site" evidence="10">
    <location>
        <position position="818"/>
    </location>
    <ligand>
        <name>substrate</name>
    </ligand>
</feature>
<dbReference type="GO" id="GO:0006508">
    <property type="term" value="P:proteolysis"/>
    <property type="evidence" value="ECO:0007669"/>
    <property type="project" value="UniProtKB-KW"/>
</dbReference>
<dbReference type="InterPro" id="IPR001930">
    <property type="entry name" value="Peptidase_M1"/>
</dbReference>
<name>A0A4Y9SFA8_9BURK</name>
<evidence type="ECO:0000259" key="16">
    <source>
        <dbReference type="Pfam" id="PF11838"/>
    </source>
</evidence>
<keyword evidence="14" id="KW-0732">Signal</keyword>
<dbReference type="GO" id="GO:0042277">
    <property type="term" value="F:peptide binding"/>
    <property type="evidence" value="ECO:0007669"/>
    <property type="project" value="TreeGrafter"/>
</dbReference>
<dbReference type="EMBL" id="SPVF01000140">
    <property type="protein sequence ID" value="TFW19878.1"/>
    <property type="molecule type" value="Genomic_DNA"/>
</dbReference>
<dbReference type="GO" id="GO:0043171">
    <property type="term" value="P:peptide catabolic process"/>
    <property type="evidence" value="ECO:0007669"/>
    <property type="project" value="TreeGrafter"/>
</dbReference>
<evidence type="ECO:0000256" key="7">
    <source>
        <dbReference type="ARBA" id="ARBA00022833"/>
    </source>
</evidence>
<evidence type="ECO:0000256" key="9">
    <source>
        <dbReference type="PIRSR" id="PIRSR634016-1"/>
    </source>
</evidence>
<feature type="signal peptide" evidence="14">
    <location>
        <begin position="1"/>
        <end position="23"/>
    </location>
</feature>
<comment type="cofactor">
    <cofactor evidence="11 13">
        <name>Zn(2+)</name>
        <dbReference type="ChEBI" id="CHEBI:29105"/>
    </cofactor>
    <text evidence="11 13">Binds 1 zinc ion per subunit.</text>
</comment>
<evidence type="ECO:0000259" key="17">
    <source>
        <dbReference type="Pfam" id="PF17900"/>
    </source>
</evidence>
<dbReference type="Pfam" id="PF11838">
    <property type="entry name" value="ERAP1_C"/>
    <property type="match status" value="1"/>
</dbReference>
<dbReference type="PANTHER" id="PTHR11533">
    <property type="entry name" value="PROTEASE M1 ZINC METALLOPROTEASE"/>
    <property type="match status" value="1"/>
</dbReference>
<feature type="domain" description="ERAP1-like C-terminal" evidence="16">
    <location>
        <begin position="554"/>
        <end position="862"/>
    </location>
</feature>
<dbReference type="InterPro" id="IPR042097">
    <property type="entry name" value="Aminopeptidase_N-like_N_sf"/>
</dbReference>